<keyword evidence="1" id="KW-0479">Metal-binding</keyword>
<dbReference type="InterPro" id="IPR001876">
    <property type="entry name" value="Znf_RanBP2"/>
</dbReference>
<feature type="compositionally biased region" description="Basic and acidic residues" evidence="5">
    <location>
        <begin position="378"/>
        <end position="387"/>
    </location>
</feature>
<evidence type="ECO:0000259" key="6">
    <source>
        <dbReference type="PROSITE" id="PS50199"/>
    </source>
</evidence>
<evidence type="ECO:0000256" key="4">
    <source>
        <dbReference type="PROSITE-ProRule" id="PRU00322"/>
    </source>
</evidence>
<dbReference type="GO" id="GO:0008270">
    <property type="term" value="F:zinc ion binding"/>
    <property type="evidence" value="ECO:0007669"/>
    <property type="project" value="UniProtKB-KW"/>
</dbReference>
<dbReference type="Gene3D" id="4.10.1060.10">
    <property type="entry name" value="Zinc finger, RanBP2-type"/>
    <property type="match status" value="1"/>
</dbReference>
<name>A0ABC8S1Q7_9AQUA</name>
<feature type="domain" description="RanBP2-type" evidence="6">
    <location>
        <begin position="62"/>
        <end position="91"/>
    </location>
</feature>
<evidence type="ECO:0000256" key="3">
    <source>
        <dbReference type="ARBA" id="ARBA00022833"/>
    </source>
</evidence>
<sequence length="424" mass="47476">VVERDKACTIDLMKYLLSYASNPSACPGRNNLYSRELVELSVRNLLRELAEVRVSAPKRQLTGGEWECPQCDFFNYGRNLVCLRCDCKRPGEASFDNFKSRPELGYSNENYTNKANVDSRLAENEEKAQRWLSTVSQMDKASDLSSVAADADFPEIMPLRKGENRFVVSTRKTPLERRMANSQYQRNLNNDGTRERSNSQTGVQMRTLILQSARVWTGYLVAHSSQYAHPRATNSSYVPFVPLPADMFAKKPQNANIVDSETEGCKSVSKVVSLENLERVSQFCGKTAAQAENNDNEKEHAEKSERWFKRVAALHDVTDLSSAIADENFPKASNPKFVPFVPFPPDYFANKNKLQPEGKDSIIKPTGETSSISTTPEKFPEKSDDARPGASNLSQTQRPENQQTSSGIGIQNLVGTMGHQLLEI</sequence>
<dbReference type="EMBL" id="CAUOFW020001990">
    <property type="protein sequence ID" value="CAK9150176.1"/>
    <property type="molecule type" value="Genomic_DNA"/>
</dbReference>
<evidence type="ECO:0000256" key="2">
    <source>
        <dbReference type="ARBA" id="ARBA00022771"/>
    </source>
</evidence>
<dbReference type="PROSITE" id="PS01358">
    <property type="entry name" value="ZF_RANBP2_1"/>
    <property type="match status" value="1"/>
</dbReference>
<protein>
    <recommendedName>
        <fullName evidence="6">RanBP2-type domain-containing protein</fullName>
    </recommendedName>
</protein>
<feature type="region of interest" description="Disordered" evidence="5">
    <location>
        <begin position="351"/>
        <end position="412"/>
    </location>
</feature>
<dbReference type="Proteomes" id="UP001642360">
    <property type="component" value="Unassembled WGS sequence"/>
</dbReference>
<gene>
    <name evidence="7" type="ORF">ILEXP_LOCUS18287</name>
</gene>
<evidence type="ECO:0000256" key="1">
    <source>
        <dbReference type="ARBA" id="ARBA00022723"/>
    </source>
</evidence>
<evidence type="ECO:0000313" key="7">
    <source>
        <dbReference type="EMBL" id="CAK9150176.1"/>
    </source>
</evidence>
<dbReference type="PROSITE" id="PS50199">
    <property type="entry name" value="ZF_RANBP2_2"/>
    <property type="match status" value="1"/>
</dbReference>
<keyword evidence="8" id="KW-1185">Reference proteome</keyword>
<keyword evidence="2 4" id="KW-0863">Zinc-finger</keyword>
<dbReference type="AlphaFoldDB" id="A0ABC8S1Q7"/>
<proteinExistence type="predicted"/>
<keyword evidence="3" id="KW-0862">Zinc</keyword>
<comment type="caution">
    <text evidence="7">The sequence shown here is derived from an EMBL/GenBank/DDBJ whole genome shotgun (WGS) entry which is preliminary data.</text>
</comment>
<evidence type="ECO:0000256" key="5">
    <source>
        <dbReference type="SAM" id="MobiDB-lite"/>
    </source>
</evidence>
<reference evidence="7 8" key="1">
    <citation type="submission" date="2024-02" db="EMBL/GenBank/DDBJ databases">
        <authorList>
            <person name="Vignale AGUSTIN F."/>
            <person name="Sosa J E."/>
            <person name="Modenutti C."/>
        </authorList>
    </citation>
    <scope>NUCLEOTIDE SEQUENCE [LARGE SCALE GENOMIC DNA]</scope>
</reference>
<feature type="compositionally biased region" description="Polar residues" evidence="5">
    <location>
        <begin position="367"/>
        <end position="376"/>
    </location>
</feature>
<evidence type="ECO:0000313" key="8">
    <source>
        <dbReference type="Proteomes" id="UP001642360"/>
    </source>
</evidence>
<feature type="compositionally biased region" description="Polar residues" evidence="5">
    <location>
        <begin position="391"/>
        <end position="409"/>
    </location>
</feature>
<feature type="non-terminal residue" evidence="7">
    <location>
        <position position="1"/>
    </location>
</feature>
<accession>A0ABC8S1Q7</accession>
<organism evidence="7 8">
    <name type="scientific">Ilex paraguariensis</name>
    <name type="common">yerba mate</name>
    <dbReference type="NCBI Taxonomy" id="185542"/>
    <lineage>
        <taxon>Eukaryota</taxon>
        <taxon>Viridiplantae</taxon>
        <taxon>Streptophyta</taxon>
        <taxon>Embryophyta</taxon>
        <taxon>Tracheophyta</taxon>
        <taxon>Spermatophyta</taxon>
        <taxon>Magnoliopsida</taxon>
        <taxon>eudicotyledons</taxon>
        <taxon>Gunneridae</taxon>
        <taxon>Pentapetalae</taxon>
        <taxon>asterids</taxon>
        <taxon>campanulids</taxon>
        <taxon>Aquifoliales</taxon>
        <taxon>Aquifoliaceae</taxon>
        <taxon>Ilex</taxon>
    </lineage>
</organism>